<comment type="caution">
    <text evidence="1">The sequence shown here is derived from an EMBL/GenBank/DDBJ whole genome shotgun (WGS) entry which is preliminary data.</text>
</comment>
<protein>
    <recommendedName>
        <fullName evidence="3">DUF1134 domain-containing protein</fullName>
    </recommendedName>
</protein>
<organism evidence="1 2">
    <name type="scientific">Candidatus Competibacter denitrificans Run_A_D11</name>
    <dbReference type="NCBI Taxonomy" id="1400863"/>
    <lineage>
        <taxon>Bacteria</taxon>
        <taxon>Pseudomonadati</taxon>
        <taxon>Pseudomonadota</taxon>
        <taxon>Gammaproteobacteria</taxon>
        <taxon>Candidatus Competibacteraceae</taxon>
        <taxon>Candidatus Competibacter</taxon>
    </lineage>
</organism>
<dbReference type="Proteomes" id="UP000035760">
    <property type="component" value="Unassembled WGS sequence"/>
</dbReference>
<proteinExistence type="predicted"/>
<evidence type="ECO:0008006" key="3">
    <source>
        <dbReference type="Google" id="ProtNLM"/>
    </source>
</evidence>
<evidence type="ECO:0000313" key="2">
    <source>
        <dbReference type="Proteomes" id="UP000035760"/>
    </source>
</evidence>
<evidence type="ECO:0000313" key="1">
    <source>
        <dbReference type="EMBL" id="CDI01934.1"/>
    </source>
</evidence>
<dbReference type="AlphaFoldDB" id="W6M5N9"/>
<dbReference type="STRING" id="1400863.BN873_210155"/>
<gene>
    <name evidence="1" type="ORF">BN873_210155</name>
</gene>
<keyword evidence="2" id="KW-1185">Reference proteome</keyword>
<reference evidence="1" key="2">
    <citation type="submission" date="2014-03" db="EMBL/GenBank/DDBJ databases">
        <title>Candidatus Competibacter-lineage genomes retrieved from metagenomes reveal functional metabolic diversity.</title>
        <authorList>
            <person name="McIlroy S.J."/>
            <person name="Albertsen M."/>
            <person name="Andresen E.K."/>
            <person name="Saunders A.M."/>
            <person name="Kristiansen R."/>
            <person name="Stokholm-Bjerregaard M."/>
            <person name="Nielsen K.L."/>
            <person name="Nielsen P.H."/>
        </authorList>
    </citation>
    <scope>NUCLEOTIDE SEQUENCE</scope>
    <source>
        <strain evidence="1">Run_A_D11</strain>
    </source>
</reference>
<dbReference type="EMBL" id="CBTJ020000027">
    <property type="protein sequence ID" value="CDI01934.1"/>
    <property type="molecule type" value="Genomic_DNA"/>
</dbReference>
<name>W6M5N9_9GAMM</name>
<dbReference type="PROSITE" id="PS51257">
    <property type="entry name" value="PROKAR_LIPOPROTEIN"/>
    <property type="match status" value="1"/>
</dbReference>
<sequence length="178" mass="19293">MQPRRREGLTTESPMRLLRMLWVGLLLLISCGTSFAQDRPPDARLEFSSTSYGLLLGFTQGHGKLMFKEKHYPFSLSGIKGMTLGVSQITAIGQVYRLRDLADFPGRYYAVEGAFTVGQGGGSTLLRNEKGVTLYLQNTQRGAELTLGGGGVDIAFVGAITTPPIPEKTGKAVQKPIN</sequence>
<accession>W6M5N9</accession>
<reference evidence="1" key="1">
    <citation type="submission" date="2013-07" db="EMBL/GenBank/DDBJ databases">
        <authorList>
            <person name="McIlroy S."/>
        </authorList>
    </citation>
    <scope>NUCLEOTIDE SEQUENCE [LARGE SCALE GENOMIC DNA]</scope>
    <source>
        <strain evidence="1">Run_A_D11</strain>
    </source>
</reference>